<dbReference type="AlphaFoldDB" id="A0A6J7HHN0"/>
<evidence type="ECO:0000313" key="2">
    <source>
        <dbReference type="EMBL" id="CAB4919364.1"/>
    </source>
</evidence>
<name>A0A6J7HHN0_9ZZZZ</name>
<proteinExistence type="predicted"/>
<evidence type="ECO:0000256" key="1">
    <source>
        <dbReference type="SAM" id="MobiDB-lite"/>
    </source>
</evidence>
<reference evidence="2" key="1">
    <citation type="submission" date="2020-05" db="EMBL/GenBank/DDBJ databases">
        <authorList>
            <person name="Chiriac C."/>
            <person name="Salcher M."/>
            <person name="Ghai R."/>
            <person name="Kavagutti S V."/>
        </authorList>
    </citation>
    <scope>NUCLEOTIDE SEQUENCE</scope>
</reference>
<accession>A0A6J7HHN0</accession>
<dbReference type="EMBL" id="CAFBMO010000104">
    <property type="protein sequence ID" value="CAB4919364.1"/>
    <property type="molecule type" value="Genomic_DNA"/>
</dbReference>
<feature type="region of interest" description="Disordered" evidence="1">
    <location>
        <begin position="13"/>
        <end position="35"/>
    </location>
</feature>
<dbReference type="InterPro" id="IPR029033">
    <property type="entry name" value="His_PPase_superfam"/>
</dbReference>
<organism evidence="2">
    <name type="scientific">freshwater metagenome</name>
    <dbReference type="NCBI Taxonomy" id="449393"/>
    <lineage>
        <taxon>unclassified sequences</taxon>
        <taxon>metagenomes</taxon>
        <taxon>ecological metagenomes</taxon>
    </lineage>
</organism>
<protein>
    <submittedName>
        <fullName evidence="2">Unannotated protein</fullName>
    </submittedName>
</protein>
<gene>
    <name evidence="2" type="ORF">UFOPK3576_01592</name>
</gene>
<dbReference type="Gene3D" id="3.40.50.1240">
    <property type="entry name" value="Phosphoglycerate mutase-like"/>
    <property type="match status" value="1"/>
</dbReference>
<sequence>MSSPNIIMFIRHGEKPGENGPPHGINHNGEHDSHSLSVRGWTRAGALAGLLARGPSVLHPNIVAPERIYATKSTHEYMSKREVDTVTPLAHRLSLHIDDSLNHDHVEELAQSIIDGPQPTLVAWHHGSMTDVLAKFPISNVGDIPKHWPEDRFDLIWVLSRKSEDHDYQFTSVNQGLLEGDLLSS</sequence>